<dbReference type="GO" id="GO:0003876">
    <property type="term" value="F:AMP deaminase activity"/>
    <property type="evidence" value="ECO:0007669"/>
    <property type="project" value="UniProtKB-EC"/>
</dbReference>
<dbReference type="AlphaFoldDB" id="J9DBG2"/>
<dbReference type="InParanoid" id="J9DBG2"/>
<evidence type="ECO:0000256" key="9">
    <source>
        <dbReference type="ARBA" id="ARBA00072037"/>
    </source>
</evidence>
<dbReference type="EC" id="3.5.4.6" evidence="4"/>
<evidence type="ECO:0000256" key="6">
    <source>
        <dbReference type="ARBA" id="ARBA00022801"/>
    </source>
</evidence>
<keyword evidence="6" id="KW-0378">Hydrolase</keyword>
<dbReference type="FunFam" id="3.20.20.140:FF:000035">
    <property type="entry name" value="Probable amp deaminase"/>
    <property type="match status" value="1"/>
</dbReference>
<dbReference type="PANTHER" id="PTHR11359">
    <property type="entry name" value="AMP DEAMINASE"/>
    <property type="match status" value="1"/>
</dbReference>
<keyword evidence="8" id="KW-0546">Nucleotide metabolism</keyword>
<dbReference type="InterPro" id="IPR032466">
    <property type="entry name" value="Metal_Hydrolase"/>
</dbReference>
<reference evidence="11 12" key="1">
    <citation type="submission" date="2011-08" db="EMBL/GenBank/DDBJ databases">
        <authorList>
            <person name="Liu Z.J."/>
            <person name="Shi F.L."/>
            <person name="Lu J.Q."/>
            <person name="Li M."/>
            <person name="Wang Z.L."/>
        </authorList>
    </citation>
    <scope>NUCLEOTIDE SEQUENCE [LARGE SCALE GENOMIC DNA]</scope>
    <source>
        <strain evidence="11 12">USNM 41457</strain>
    </source>
</reference>
<dbReference type="Pfam" id="PF19326">
    <property type="entry name" value="AMP_deaminase"/>
    <property type="match status" value="1"/>
</dbReference>
<evidence type="ECO:0000256" key="2">
    <source>
        <dbReference type="ARBA" id="ARBA00004955"/>
    </source>
</evidence>
<keyword evidence="7" id="KW-0862">Zinc</keyword>
<dbReference type="GO" id="GO:0032264">
    <property type="term" value="P:IMP salvage"/>
    <property type="evidence" value="ECO:0007669"/>
    <property type="project" value="UniProtKB-UniPathway"/>
</dbReference>
<dbReference type="Gene3D" id="3.20.20.140">
    <property type="entry name" value="Metal-dependent hydrolases"/>
    <property type="match status" value="1"/>
</dbReference>
<keyword evidence="12" id="KW-1185">Reference proteome</keyword>
<evidence type="ECO:0000256" key="1">
    <source>
        <dbReference type="ARBA" id="ARBA00001947"/>
    </source>
</evidence>
<organism evidence="11 12">
    <name type="scientific">Edhazardia aedis (strain USNM 41457)</name>
    <name type="common">Microsporidian parasite</name>
    <dbReference type="NCBI Taxonomy" id="1003232"/>
    <lineage>
        <taxon>Eukaryota</taxon>
        <taxon>Fungi</taxon>
        <taxon>Fungi incertae sedis</taxon>
        <taxon>Microsporidia</taxon>
        <taxon>Edhazardia</taxon>
    </lineage>
</organism>
<dbReference type="InterPro" id="IPR006329">
    <property type="entry name" value="AMPD"/>
</dbReference>
<dbReference type="GO" id="GO:0005829">
    <property type="term" value="C:cytosol"/>
    <property type="evidence" value="ECO:0007669"/>
    <property type="project" value="TreeGrafter"/>
</dbReference>
<reference evidence="12" key="2">
    <citation type="submission" date="2015-07" db="EMBL/GenBank/DDBJ databases">
        <title>Contrasting host-pathogen interactions and genome evolution in two generalist and specialist microsporidian pathogens of mosquitoes.</title>
        <authorList>
            <consortium name="The Broad Institute Genomics Platform"/>
            <consortium name="The Broad Institute Genome Sequencing Center for Infectious Disease"/>
            <person name="Cuomo C.A."/>
            <person name="Sanscrainte N.D."/>
            <person name="Goldberg J.M."/>
            <person name="Heiman D."/>
            <person name="Young S."/>
            <person name="Zeng Q."/>
            <person name="Becnel J.J."/>
            <person name="Birren B.W."/>
        </authorList>
    </citation>
    <scope>NUCLEOTIDE SEQUENCE [LARGE SCALE GENOMIC DNA]</scope>
    <source>
        <strain evidence="12">USNM 41457</strain>
    </source>
</reference>
<accession>J9DBG2</accession>
<dbReference type="Proteomes" id="UP000003163">
    <property type="component" value="Unassembled WGS sequence"/>
</dbReference>
<sequence>MDGVTFSWNDFELTEKNKFIYERLAQCVEKRSKYLVFSLQNKLVKSVINKDEHIELMQDFQSATYTNYMFDQSGIYTLCRNGEYNLAVPSLKEFYMDSEFIISVANHRPTKSLCFRRLENLRHNFLMYKNLSADREKNEQKNESKKDFYKVVKVDTHVHHSACMNSKHLLKFIKHKVQNNAKDKVLTREDGVMTLGEVFNRLNIPIDNFCIDSLDTHALTDTFQRFDRFNAKYNPYGQPILRDIFLKHDNYIKGRYLSELTKQVFNLFDDSKYSYAEYRISIYGKSKSEWANLSKWVIKNNLISQHVKWLIQIPRIFYVMIENGQINSFGEMLENIFEPLFAVTMDPNSNPELAKFLTELVGFDTVDDESLKERRYHKKFPVPNDWRLKENPPYSYYIYYIYSNIAVLNQLRLSKGLQPFSFRPHCGETGDWEHLAFAFLTAKSINHGVQLRKCLPLQYLYYICKIGLAMSPLSNNSLFISVEKNPFPDFFAKGLNVSLSTDDPLQFHFTKEPLMEEYSIATQIWKLSSADQCEIARNSVLQSDFPNELKRTWLGLNLNDDINKNNVQYTNVPNMRIYFRNLLWLGEYKLVFTFGASQLPENCLNSSDLKKYDQ</sequence>
<evidence type="ECO:0000256" key="10">
    <source>
        <dbReference type="ARBA" id="ARBA00078830"/>
    </source>
</evidence>
<dbReference type="EMBL" id="AFBI03000013">
    <property type="protein sequence ID" value="EJW04834.1"/>
    <property type="molecule type" value="Genomic_DNA"/>
</dbReference>
<name>J9DBG2_EDHAE</name>
<comment type="cofactor">
    <cofactor evidence="1">
        <name>Zn(2+)</name>
        <dbReference type="ChEBI" id="CHEBI:29105"/>
    </cofactor>
</comment>
<comment type="caution">
    <text evidence="11">The sequence shown here is derived from an EMBL/GenBank/DDBJ whole genome shotgun (WGS) entry which is preliminary data.</text>
</comment>
<evidence type="ECO:0000256" key="7">
    <source>
        <dbReference type="ARBA" id="ARBA00022833"/>
    </source>
</evidence>
<proteinExistence type="inferred from homology"/>
<dbReference type="GO" id="GO:0046033">
    <property type="term" value="P:AMP metabolic process"/>
    <property type="evidence" value="ECO:0007669"/>
    <property type="project" value="TreeGrafter"/>
</dbReference>
<dbReference type="OMA" id="SHHEMQE"/>
<evidence type="ECO:0000256" key="5">
    <source>
        <dbReference type="ARBA" id="ARBA00022723"/>
    </source>
</evidence>
<dbReference type="PANTHER" id="PTHR11359:SF0">
    <property type="entry name" value="AMP DEAMINASE"/>
    <property type="match status" value="1"/>
</dbReference>
<dbReference type="InterPro" id="IPR006650">
    <property type="entry name" value="A/AMP_deam_AS"/>
</dbReference>
<dbReference type="Gene3D" id="4.10.800.20">
    <property type="match status" value="1"/>
</dbReference>
<dbReference type="PROSITE" id="PS00485">
    <property type="entry name" value="A_DEAMINASE"/>
    <property type="match status" value="1"/>
</dbReference>
<keyword evidence="5" id="KW-0479">Metal-binding</keyword>
<evidence type="ECO:0000256" key="3">
    <source>
        <dbReference type="ARBA" id="ARBA00006676"/>
    </source>
</evidence>
<evidence type="ECO:0000313" key="12">
    <source>
        <dbReference type="Proteomes" id="UP000003163"/>
    </source>
</evidence>
<dbReference type="OrthoDB" id="1723809at2759"/>
<evidence type="ECO:0000256" key="4">
    <source>
        <dbReference type="ARBA" id="ARBA00012775"/>
    </source>
</evidence>
<dbReference type="GO" id="GO:0046872">
    <property type="term" value="F:metal ion binding"/>
    <property type="evidence" value="ECO:0007669"/>
    <property type="project" value="UniProtKB-KW"/>
</dbReference>
<evidence type="ECO:0000313" key="11">
    <source>
        <dbReference type="EMBL" id="EJW04834.1"/>
    </source>
</evidence>
<dbReference type="SUPFAM" id="SSF51556">
    <property type="entry name" value="Metallo-dependent hydrolases"/>
    <property type="match status" value="1"/>
</dbReference>
<gene>
    <name evidence="11" type="ORF">EDEG_00971</name>
</gene>
<dbReference type="UniPathway" id="UPA00591">
    <property type="reaction ID" value="UER00663"/>
</dbReference>
<protein>
    <recommendedName>
        <fullName evidence="9">AMP deaminase</fullName>
        <ecNumber evidence="4">3.5.4.6</ecNumber>
    </recommendedName>
    <alternativeName>
        <fullName evidence="10">Myoadenylate deaminase</fullName>
    </alternativeName>
</protein>
<dbReference type="HOGENOM" id="CLU_003782_4_2_1"/>
<dbReference type="STRING" id="1003232.J9DBG2"/>
<evidence type="ECO:0000256" key="8">
    <source>
        <dbReference type="ARBA" id="ARBA00023080"/>
    </source>
</evidence>
<comment type="pathway">
    <text evidence="2">Purine metabolism; IMP biosynthesis via salvage pathway; IMP from AMP: step 1/1.</text>
</comment>
<comment type="similarity">
    <text evidence="3">Belongs to the metallo-dependent hydrolases superfamily. Adenosine and AMP deaminases family.</text>
</comment>
<dbReference type="FunCoup" id="J9DBG2">
    <property type="interactions" value="84"/>
</dbReference>
<dbReference type="VEuPathDB" id="MicrosporidiaDB:EDEG_00971"/>
<dbReference type="FunFam" id="4.10.800.20:FF:000001">
    <property type="entry name" value="AMP deaminase"/>
    <property type="match status" value="1"/>
</dbReference>